<accession>X1BE70</accession>
<dbReference type="PANTHER" id="PTHR10472:SF5">
    <property type="entry name" value="D-AMINOACYL-TRNA DEACYLASE 1"/>
    <property type="match status" value="1"/>
</dbReference>
<evidence type="ECO:0000256" key="1">
    <source>
        <dbReference type="ARBA" id="ARBA00009673"/>
    </source>
</evidence>
<reference evidence="2" key="1">
    <citation type="journal article" date="2014" name="Front. Microbiol.">
        <title>High frequency of phylogenetically diverse reductive dehalogenase-homologous genes in deep subseafloor sedimentary metagenomes.</title>
        <authorList>
            <person name="Kawai M."/>
            <person name="Futagami T."/>
            <person name="Toyoda A."/>
            <person name="Takaki Y."/>
            <person name="Nishi S."/>
            <person name="Hori S."/>
            <person name="Arai W."/>
            <person name="Tsubouchi T."/>
            <person name="Morono Y."/>
            <person name="Uchiyama I."/>
            <person name="Ito T."/>
            <person name="Fujiyama A."/>
            <person name="Inagaki F."/>
            <person name="Takami H."/>
        </authorList>
    </citation>
    <scope>NUCLEOTIDE SEQUENCE</scope>
    <source>
        <strain evidence="2">Expedition CK06-06</strain>
    </source>
</reference>
<dbReference type="PANTHER" id="PTHR10472">
    <property type="entry name" value="D-TYROSYL-TRNA TYR DEACYLASE"/>
    <property type="match status" value="1"/>
</dbReference>
<name>X1BE70_9ZZZZ</name>
<dbReference type="EMBL" id="BART01024897">
    <property type="protein sequence ID" value="GAG94244.1"/>
    <property type="molecule type" value="Genomic_DNA"/>
</dbReference>
<evidence type="ECO:0008006" key="3">
    <source>
        <dbReference type="Google" id="ProtNLM"/>
    </source>
</evidence>
<dbReference type="NCBIfam" id="TIGR00256">
    <property type="entry name" value="D-aminoacyl-tRNA deacylase"/>
    <property type="match status" value="1"/>
</dbReference>
<evidence type="ECO:0000313" key="2">
    <source>
        <dbReference type="EMBL" id="GAG94244.1"/>
    </source>
</evidence>
<comment type="caution">
    <text evidence="2">The sequence shown here is derived from an EMBL/GenBank/DDBJ whole genome shotgun (WGS) entry which is preliminary data.</text>
</comment>
<dbReference type="Pfam" id="PF02580">
    <property type="entry name" value="Tyr_Deacylase"/>
    <property type="match status" value="1"/>
</dbReference>
<protein>
    <recommendedName>
        <fullName evidence="3">D-tyrosyl-tRNA(Tyr) deacylase</fullName>
    </recommendedName>
</protein>
<dbReference type="GO" id="GO:0051500">
    <property type="term" value="F:D-tyrosyl-tRNA(Tyr) deacylase activity"/>
    <property type="evidence" value="ECO:0007669"/>
    <property type="project" value="TreeGrafter"/>
</dbReference>
<dbReference type="SUPFAM" id="SSF69500">
    <property type="entry name" value="DTD-like"/>
    <property type="match status" value="1"/>
</dbReference>
<organism evidence="2">
    <name type="scientific">marine sediment metagenome</name>
    <dbReference type="NCBI Taxonomy" id="412755"/>
    <lineage>
        <taxon>unclassified sequences</taxon>
        <taxon>metagenomes</taxon>
        <taxon>ecological metagenomes</taxon>
    </lineage>
</organism>
<dbReference type="InterPro" id="IPR003732">
    <property type="entry name" value="Daa-tRNA_deacyls_DTD"/>
</dbReference>
<dbReference type="Gene3D" id="3.50.80.10">
    <property type="entry name" value="D-tyrosyl-tRNA(Tyr) deacylase"/>
    <property type="match status" value="1"/>
</dbReference>
<dbReference type="GO" id="GO:0005737">
    <property type="term" value="C:cytoplasm"/>
    <property type="evidence" value="ECO:0007669"/>
    <property type="project" value="InterPro"/>
</dbReference>
<sequence>MRTLIQRVKKASVEVKDEIVGEIEKGLVILLGVGEKDTEKDIKYLANKIANLRIFEDEKGKFNLSLLDIEGEALVVSQFTLYADV</sequence>
<dbReference type="InterPro" id="IPR023509">
    <property type="entry name" value="DTD-like_sf"/>
</dbReference>
<gene>
    <name evidence="2" type="ORF">S01H4_44821</name>
</gene>
<feature type="non-terminal residue" evidence="2">
    <location>
        <position position="85"/>
    </location>
</feature>
<comment type="similarity">
    <text evidence="1">Belongs to the DTD family.</text>
</comment>
<proteinExistence type="inferred from homology"/>
<dbReference type="AlphaFoldDB" id="X1BE70"/>